<dbReference type="FunFam" id="1.20.1440.240:FF:000001">
    <property type="entry name" value="L-amino acid oxidase LaoA"/>
    <property type="match status" value="1"/>
</dbReference>
<dbReference type="SUPFAM" id="SSF54373">
    <property type="entry name" value="FAD-linked reductases, C-terminal domain"/>
    <property type="match status" value="1"/>
</dbReference>
<evidence type="ECO:0000256" key="2">
    <source>
        <dbReference type="SAM" id="SignalP"/>
    </source>
</evidence>
<reference evidence="4" key="1">
    <citation type="journal article" date="2019" name="Beilstein J. Org. Chem.">
        <title>Nanangenines: drimane sesquiterpenoids as the dominant metabolite cohort of a novel Australian fungus, Aspergillus nanangensis.</title>
        <authorList>
            <person name="Lacey H.J."/>
            <person name="Gilchrist C.L.M."/>
            <person name="Crombie A."/>
            <person name="Kalaitzis J.A."/>
            <person name="Vuong D."/>
            <person name="Rutledge P.J."/>
            <person name="Turner P."/>
            <person name="Pitt J.I."/>
            <person name="Lacey E."/>
            <person name="Chooi Y.H."/>
            <person name="Piggott A.M."/>
        </authorList>
    </citation>
    <scope>NUCLEOTIDE SEQUENCE</scope>
    <source>
        <strain evidence="4">MST-FP2251</strain>
    </source>
</reference>
<dbReference type="PANTHER" id="PTHR10742:SF342">
    <property type="entry name" value="AMINE OXIDASE"/>
    <property type="match status" value="1"/>
</dbReference>
<dbReference type="InterPro" id="IPR036188">
    <property type="entry name" value="FAD/NAD-bd_sf"/>
</dbReference>
<sequence length="577" mass="65147">MKPFHLLLPLGLALSTTATPKLQDFDALGAWFDGVNSIPPSPNNPTTPHSEAKNASIAIVGGGISGLAIALMLDSVGIYNWEIIEASDRVGGRNRTKFVANSSEWAEMGAMRLPVRAHYTDGEVVEYTDHAMVFQLAALLNDLNHNAPQWRIDFIPWIQHHPNELLALGTGRHPDGRIPTRADIAQDPRLDTPSPMSTAEYNRSRAQMDALLLHKETLQSIQRDVWRAHRQAMDHGLDDWSEQATMRHVLHAGQNVTDAIWTAGDYDVLWDDLYHNANFALDGSAGSHGTTEWMCIDRGFSRLSHAFLPHVRGRLTLGHKIRKLEPIITRDDGRATRLSWYPSVRNRTLESKDYDYTIMAVPFTMTRFMDLPAFSSVLGRAISEAGLRFRSACKVALLFSERFWEHGARPIWGGFSTPPSAAVGTLYYPVYGLNESRPGLIMHYRGGDWSDRLVSFGDEEHVQTVLDAVVALHGEQAMELYTGDYERLCWLQDEYTATSWCRPDVEQHRLYIPAYHRMEHRTIFLGEHTAPTHAWVSSALQSAVQLLLELGLVDEAKRLNRQWMGRWIDSIDRGLLR</sequence>
<evidence type="ECO:0000259" key="3">
    <source>
        <dbReference type="Pfam" id="PF01593"/>
    </source>
</evidence>
<name>A0AAD4CQY1_ASPNN</name>
<feature type="compositionally biased region" description="Basic and acidic residues" evidence="1">
    <location>
        <begin position="179"/>
        <end position="190"/>
    </location>
</feature>
<dbReference type="InterPro" id="IPR050281">
    <property type="entry name" value="Flavin_monoamine_oxidase"/>
</dbReference>
<dbReference type="Gene3D" id="3.90.660.10">
    <property type="match status" value="1"/>
</dbReference>
<feature type="chain" id="PRO_5041928803" description="Amine oxidase domain-containing protein" evidence="2">
    <location>
        <begin position="19"/>
        <end position="577"/>
    </location>
</feature>
<dbReference type="EMBL" id="VCAU01000021">
    <property type="protein sequence ID" value="KAF9891054.1"/>
    <property type="molecule type" value="Genomic_DNA"/>
</dbReference>
<evidence type="ECO:0000313" key="5">
    <source>
        <dbReference type="Proteomes" id="UP001194746"/>
    </source>
</evidence>
<evidence type="ECO:0000256" key="1">
    <source>
        <dbReference type="SAM" id="MobiDB-lite"/>
    </source>
</evidence>
<dbReference type="GO" id="GO:0009063">
    <property type="term" value="P:amino acid catabolic process"/>
    <property type="evidence" value="ECO:0007669"/>
    <property type="project" value="TreeGrafter"/>
</dbReference>
<gene>
    <name evidence="4" type="ORF">FE257_004989</name>
</gene>
<dbReference type="AlphaFoldDB" id="A0AAD4CQY1"/>
<keyword evidence="2" id="KW-0732">Signal</keyword>
<dbReference type="Proteomes" id="UP001194746">
    <property type="component" value="Unassembled WGS sequence"/>
</dbReference>
<dbReference type="PANTHER" id="PTHR10742">
    <property type="entry name" value="FLAVIN MONOAMINE OXIDASE"/>
    <property type="match status" value="1"/>
</dbReference>
<reference evidence="4" key="2">
    <citation type="submission" date="2020-02" db="EMBL/GenBank/DDBJ databases">
        <authorList>
            <person name="Gilchrist C.L.M."/>
            <person name="Chooi Y.-H."/>
        </authorList>
    </citation>
    <scope>NUCLEOTIDE SEQUENCE</scope>
    <source>
        <strain evidence="4">MST-FP2251</strain>
    </source>
</reference>
<accession>A0AAD4CQY1</accession>
<proteinExistence type="predicted"/>
<dbReference type="GO" id="GO:0001716">
    <property type="term" value="F:L-amino-acid oxidase activity"/>
    <property type="evidence" value="ECO:0007669"/>
    <property type="project" value="TreeGrafter"/>
</dbReference>
<evidence type="ECO:0000313" key="4">
    <source>
        <dbReference type="EMBL" id="KAF9891054.1"/>
    </source>
</evidence>
<dbReference type="Pfam" id="PF01593">
    <property type="entry name" value="Amino_oxidase"/>
    <property type="match status" value="1"/>
</dbReference>
<keyword evidence="5" id="KW-1185">Reference proteome</keyword>
<dbReference type="InterPro" id="IPR002937">
    <property type="entry name" value="Amino_oxidase"/>
</dbReference>
<protein>
    <recommendedName>
        <fullName evidence="3">Amine oxidase domain-containing protein</fullName>
    </recommendedName>
</protein>
<dbReference type="Gene3D" id="3.50.50.60">
    <property type="entry name" value="FAD/NAD(P)-binding domain"/>
    <property type="match status" value="1"/>
</dbReference>
<feature type="region of interest" description="Disordered" evidence="1">
    <location>
        <begin position="179"/>
        <end position="198"/>
    </location>
</feature>
<dbReference type="SUPFAM" id="SSF51905">
    <property type="entry name" value="FAD/NAD(P)-binding domain"/>
    <property type="match status" value="1"/>
</dbReference>
<feature type="signal peptide" evidence="2">
    <location>
        <begin position="1"/>
        <end position="18"/>
    </location>
</feature>
<organism evidence="4 5">
    <name type="scientific">Aspergillus nanangensis</name>
    <dbReference type="NCBI Taxonomy" id="2582783"/>
    <lineage>
        <taxon>Eukaryota</taxon>
        <taxon>Fungi</taxon>
        <taxon>Dikarya</taxon>
        <taxon>Ascomycota</taxon>
        <taxon>Pezizomycotina</taxon>
        <taxon>Eurotiomycetes</taxon>
        <taxon>Eurotiomycetidae</taxon>
        <taxon>Eurotiales</taxon>
        <taxon>Aspergillaceae</taxon>
        <taxon>Aspergillus</taxon>
        <taxon>Aspergillus subgen. Circumdati</taxon>
    </lineage>
</organism>
<feature type="domain" description="Amine oxidase" evidence="3">
    <location>
        <begin position="64"/>
        <end position="544"/>
    </location>
</feature>
<dbReference type="Gene3D" id="1.20.1440.240">
    <property type="match status" value="1"/>
</dbReference>
<comment type="caution">
    <text evidence="4">The sequence shown here is derived from an EMBL/GenBank/DDBJ whole genome shotgun (WGS) entry which is preliminary data.</text>
</comment>